<dbReference type="Gene3D" id="1.10.1040.10">
    <property type="entry name" value="N-(1-d-carboxylethyl)-l-norvaline Dehydrogenase, domain 2"/>
    <property type="match status" value="1"/>
</dbReference>
<dbReference type="InterPro" id="IPR015815">
    <property type="entry name" value="HIBADH-related"/>
</dbReference>
<dbReference type="PANTHER" id="PTHR43060:SF15">
    <property type="entry name" value="3-HYDROXYISOBUTYRATE DEHYDROGENASE-LIKE 1, MITOCHONDRIAL-RELATED"/>
    <property type="match status" value="1"/>
</dbReference>
<feature type="domain" description="6-phosphogluconate dehydrogenase NADP-binding" evidence="5">
    <location>
        <begin position="7"/>
        <end position="166"/>
    </location>
</feature>
<dbReference type="PANTHER" id="PTHR43060">
    <property type="entry name" value="3-HYDROXYISOBUTYRATE DEHYDROGENASE-LIKE 1, MITOCHONDRIAL-RELATED"/>
    <property type="match status" value="1"/>
</dbReference>
<dbReference type="SUPFAM" id="SSF51735">
    <property type="entry name" value="NAD(P)-binding Rossmann-fold domains"/>
    <property type="match status" value="1"/>
</dbReference>
<dbReference type="InterPro" id="IPR013328">
    <property type="entry name" value="6PGD_dom2"/>
</dbReference>
<evidence type="ECO:0000313" key="7">
    <source>
        <dbReference type="EMBL" id="PRX39652.1"/>
    </source>
</evidence>
<sequence length="308" mass="32695">MEPRSLRVGFIGLGIMGRSMSRNIHRAGFPVTVWNRTASKMEEAAKWGAETAGSPKEVAAGSDVVITIVGDTPDVREVVEGPEGVLEGARPGTILIDMSTISPEATRQMARRAADKGVHMLDAPVSGGDIGAREGTLSIMVGGDEEVLEKVRPVLEAMGKNIVHCGPVGAGQTVKACNQILAGINLLAMVEALAFAKKAGVDLEKMLQVTTRGAGTSWALENYAPRVLKGDLDPGFSVRFQQKDLRIVLTEAERMNLPLVGTAVVNQLLRSVQAHGGDELGTQALITAVERMANLELVPKKKEKADSD</sequence>
<evidence type="ECO:0000259" key="6">
    <source>
        <dbReference type="Pfam" id="PF14833"/>
    </source>
</evidence>
<keyword evidence="2" id="KW-0560">Oxidoreductase</keyword>
<dbReference type="AlphaFoldDB" id="A0A2T0LCJ4"/>
<keyword evidence="3" id="KW-0520">NAD</keyword>
<dbReference type="Pfam" id="PF14833">
    <property type="entry name" value="NAD_binding_11"/>
    <property type="match status" value="1"/>
</dbReference>
<evidence type="ECO:0000256" key="4">
    <source>
        <dbReference type="PIRSR" id="PIRSR000103-1"/>
    </source>
</evidence>
<evidence type="ECO:0000256" key="2">
    <source>
        <dbReference type="ARBA" id="ARBA00023002"/>
    </source>
</evidence>
<dbReference type="PROSITE" id="PS00895">
    <property type="entry name" value="3_HYDROXYISOBUT_DH"/>
    <property type="match status" value="1"/>
</dbReference>
<reference evidence="7 8" key="1">
    <citation type="submission" date="2018-03" db="EMBL/GenBank/DDBJ databases">
        <title>Genomic Encyclopedia of Archaeal and Bacterial Type Strains, Phase II (KMG-II): from individual species to whole genera.</title>
        <authorList>
            <person name="Goeker M."/>
        </authorList>
    </citation>
    <scope>NUCLEOTIDE SEQUENCE [LARGE SCALE GENOMIC DNA]</scope>
    <source>
        <strain evidence="7 8">DSM 44946</strain>
    </source>
</reference>
<evidence type="ECO:0000256" key="3">
    <source>
        <dbReference type="ARBA" id="ARBA00023027"/>
    </source>
</evidence>
<dbReference type="InterPro" id="IPR029154">
    <property type="entry name" value="HIBADH-like_NADP-bd"/>
</dbReference>
<dbReference type="Gene3D" id="3.40.50.720">
    <property type="entry name" value="NAD(P)-binding Rossmann-like Domain"/>
    <property type="match status" value="1"/>
</dbReference>
<dbReference type="InterPro" id="IPR006115">
    <property type="entry name" value="6PGDH_NADP-bd"/>
</dbReference>
<protein>
    <submittedName>
        <fullName evidence="7">3-hydroxyisobutyrate dehydrogenase</fullName>
    </submittedName>
</protein>
<dbReference type="GO" id="GO:0051287">
    <property type="term" value="F:NAD binding"/>
    <property type="evidence" value="ECO:0007669"/>
    <property type="project" value="InterPro"/>
</dbReference>
<dbReference type="SUPFAM" id="SSF48179">
    <property type="entry name" value="6-phosphogluconate dehydrogenase C-terminal domain-like"/>
    <property type="match status" value="1"/>
</dbReference>
<dbReference type="GO" id="GO:0016054">
    <property type="term" value="P:organic acid catabolic process"/>
    <property type="evidence" value="ECO:0007669"/>
    <property type="project" value="UniProtKB-ARBA"/>
</dbReference>
<name>A0A2T0LCJ4_9BACL</name>
<evidence type="ECO:0000256" key="1">
    <source>
        <dbReference type="ARBA" id="ARBA00009080"/>
    </source>
</evidence>
<proteinExistence type="inferred from homology"/>
<dbReference type="InterPro" id="IPR036291">
    <property type="entry name" value="NAD(P)-bd_dom_sf"/>
</dbReference>
<feature type="active site" evidence="4">
    <location>
        <position position="175"/>
    </location>
</feature>
<organism evidence="7 8">
    <name type="scientific">Planifilum fimeticola</name>
    <dbReference type="NCBI Taxonomy" id="201975"/>
    <lineage>
        <taxon>Bacteria</taxon>
        <taxon>Bacillati</taxon>
        <taxon>Bacillota</taxon>
        <taxon>Bacilli</taxon>
        <taxon>Bacillales</taxon>
        <taxon>Thermoactinomycetaceae</taxon>
        <taxon>Planifilum</taxon>
    </lineage>
</organism>
<dbReference type="GO" id="GO:0050661">
    <property type="term" value="F:NADP binding"/>
    <property type="evidence" value="ECO:0007669"/>
    <property type="project" value="InterPro"/>
</dbReference>
<keyword evidence="8" id="KW-1185">Reference proteome</keyword>
<evidence type="ECO:0000259" key="5">
    <source>
        <dbReference type="Pfam" id="PF03446"/>
    </source>
</evidence>
<comment type="similarity">
    <text evidence="1">Belongs to the HIBADH-related family.</text>
</comment>
<dbReference type="GO" id="GO:0016491">
    <property type="term" value="F:oxidoreductase activity"/>
    <property type="evidence" value="ECO:0007669"/>
    <property type="project" value="UniProtKB-KW"/>
</dbReference>
<dbReference type="Pfam" id="PF03446">
    <property type="entry name" value="NAD_binding_2"/>
    <property type="match status" value="1"/>
</dbReference>
<comment type="caution">
    <text evidence="7">The sequence shown here is derived from an EMBL/GenBank/DDBJ whole genome shotgun (WGS) entry which is preliminary data.</text>
</comment>
<dbReference type="PIRSF" id="PIRSF000103">
    <property type="entry name" value="HIBADH"/>
    <property type="match status" value="1"/>
</dbReference>
<dbReference type="OrthoDB" id="9786703at2"/>
<dbReference type="EMBL" id="PVNE01000022">
    <property type="protein sequence ID" value="PRX39652.1"/>
    <property type="molecule type" value="Genomic_DNA"/>
</dbReference>
<accession>A0A2T0LCJ4</accession>
<dbReference type="InterPro" id="IPR008927">
    <property type="entry name" value="6-PGluconate_DH-like_C_sf"/>
</dbReference>
<gene>
    <name evidence="7" type="ORF">CLV97_12254</name>
</gene>
<feature type="domain" description="3-hydroxyisobutyrate dehydrogenase-like NAD-binding" evidence="6">
    <location>
        <begin position="169"/>
        <end position="287"/>
    </location>
</feature>
<dbReference type="RefSeq" id="WP_106345958.1">
    <property type="nucleotide sequence ID" value="NZ_PVNE01000022.1"/>
</dbReference>
<dbReference type="Proteomes" id="UP000237797">
    <property type="component" value="Unassembled WGS sequence"/>
</dbReference>
<dbReference type="InterPro" id="IPR002204">
    <property type="entry name" value="3-OH-isobutyrate_DH-rel_CS"/>
</dbReference>
<evidence type="ECO:0000313" key="8">
    <source>
        <dbReference type="Proteomes" id="UP000237797"/>
    </source>
</evidence>